<keyword evidence="2" id="KW-0472">Membrane</keyword>
<dbReference type="Proteomes" id="UP000199556">
    <property type="component" value="Unassembled WGS sequence"/>
</dbReference>
<dbReference type="EMBL" id="FOUO01000011">
    <property type="protein sequence ID" value="SFM57635.1"/>
    <property type="molecule type" value="Genomic_DNA"/>
</dbReference>
<evidence type="ECO:0000256" key="2">
    <source>
        <dbReference type="SAM" id="Phobius"/>
    </source>
</evidence>
<feature type="transmembrane region" description="Helical" evidence="2">
    <location>
        <begin position="16"/>
        <end position="35"/>
    </location>
</feature>
<dbReference type="SUPFAM" id="SSF81324">
    <property type="entry name" value="Voltage-gated potassium channels"/>
    <property type="match status" value="1"/>
</dbReference>
<organism evidence="4 5">
    <name type="scientific">Ectothiorhodospira mobilis</name>
    <dbReference type="NCBI Taxonomy" id="195064"/>
    <lineage>
        <taxon>Bacteria</taxon>
        <taxon>Pseudomonadati</taxon>
        <taxon>Pseudomonadota</taxon>
        <taxon>Gammaproteobacteria</taxon>
        <taxon>Chromatiales</taxon>
        <taxon>Ectothiorhodospiraceae</taxon>
        <taxon>Ectothiorhodospira</taxon>
    </lineage>
</organism>
<dbReference type="PROSITE" id="PS51201">
    <property type="entry name" value="RCK_N"/>
    <property type="match status" value="2"/>
</dbReference>
<dbReference type="Gene3D" id="3.40.50.720">
    <property type="entry name" value="NAD(P)-binding Rossmann-like Domain"/>
    <property type="match status" value="2"/>
</dbReference>
<evidence type="ECO:0000313" key="4">
    <source>
        <dbReference type="EMBL" id="SFM57635.1"/>
    </source>
</evidence>
<dbReference type="GO" id="GO:0005886">
    <property type="term" value="C:plasma membrane"/>
    <property type="evidence" value="ECO:0007669"/>
    <property type="project" value="UniProtKB-SubCell"/>
</dbReference>
<keyword evidence="2" id="KW-0812">Transmembrane</keyword>
<dbReference type="SUPFAM" id="SSF51735">
    <property type="entry name" value="NAD(P)-binding Rossmann-fold domains"/>
    <property type="match status" value="2"/>
</dbReference>
<dbReference type="InterPro" id="IPR050721">
    <property type="entry name" value="Trk_Ktr_HKT_K-transport"/>
</dbReference>
<feature type="transmembrane region" description="Helical" evidence="2">
    <location>
        <begin position="76"/>
        <end position="94"/>
    </location>
</feature>
<dbReference type="InterPro" id="IPR036291">
    <property type="entry name" value="NAD(P)-bd_dom_sf"/>
</dbReference>
<dbReference type="Gene3D" id="1.10.287.70">
    <property type="match status" value="1"/>
</dbReference>
<dbReference type="InterPro" id="IPR013099">
    <property type="entry name" value="K_chnl_dom"/>
</dbReference>
<dbReference type="PANTHER" id="PTHR43833">
    <property type="entry name" value="POTASSIUM CHANNEL PROTEIN 2-RELATED-RELATED"/>
    <property type="match status" value="1"/>
</dbReference>
<dbReference type="AlphaFoldDB" id="A0A1I4RZI9"/>
<name>A0A1I4RZI9_ECTMO</name>
<dbReference type="STRING" id="195064.SAMN05421721_11128"/>
<evidence type="ECO:0000313" key="5">
    <source>
        <dbReference type="Proteomes" id="UP000199556"/>
    </source>
</evidence>
<proteinExistence type="predicted"/>
<evidence type="ECO:0000259" key="3">
    <source>
        <dbReference type="PROSITE" id="PS51201"/>
    </source>
</evidence>
<gene>
    <name evidence="4" type="ORF">SAMN05421721_11128</name>
</gene>
<dbReference type="OrthoDB" id="9781411at2"/>
<dbReference type="Pfam" id="PF02254">
    <property type="entry name" value="TrkA_N"/>
    <property type="match status" value="2"/>
</dbReference>
<dbReference type="GO" id="GO:0006813">
    <property type="term" value="P:potassium ion transport"/>
    <property type="evidence" value="ECO:0007669"/>
    <property type="project" value="InterPro"/>
</dbReference>
<evidence type="ECO:0000256" key="1">
    <source>
        <dbReference type="ARBA" id="ARBA00004651"/>
    </source>
</evidence>
<feature type="domain" description="RCK N-terminal" evidence="3">
    <location>
        <begin position="123"/>
        <end position="245"/>
    </location>
</feature>
<comment type="subcellular location">
    <subcellularLocation>
        <location evidence="1">Cell membrane</location>
        <topology evidence="1">Multi-pass membrane protein</topology>
    </subcellularLocation>
</comment>
<keyword evidence="2" id="KW-1133">Transmembrane helix</keyword>
<dbReference type="RefSeq" id="WP_090486027.1">
    <property type="nucleotide sequence ID" value="NZ_FOUO01000011.1"/>
</dbReference>
<keyword evidence="5" id="KW-1185">Reference proteome</keyword>
<feature type="transmembrane region" description="Helical" evidence="2">
    <location>
        <begin position="47"/>
        <end position="64"/>
    </location>
</feature>
<dbReference type="InterPro" id="IPR003148">
    <property type="entry name" value="RCK_N"/>
</dbReference>
<dbReference type="Pfam" id="PF07885">
    <property type="entry name" value="Ion_trans_2"/>
    <property type="match status" value="1"/>
</dbReference>
<protein>
    <submittedName>
        <fullName evidence="4">Trk K+ transport system, NAD-binding component</fullName>
    </submittedName>
</protein>
<reference evidence="4 5" key="1">
    <citation type="submission" date="2016-10" db="EMBL/GenBank/DDBJ databases">
        <authorList>
            <person name="de Groot N.N."/>
        </authorList>
    </citation>
    <scope>NUCLEOTIDE SEQUENCE [LARGE SCALE GENOMIC DNA]</scope>
    <source>
        <strain evidence="4 5">DSM 4180</strain>
    </source>
</reference>
<sequence>MDKVVFLFLRRMRNPLLVLIAAYTVAGLGMILIPGEDPQGNPWRMDIFHALYFLSYTATTIGFGELPHAFNAAQRMWVMGSIYLTVVAWLYAIGKILSLLQDPAFNQALRAQSFERAVGRICDPFYIVCGYGDTGSMLVKALVHRGHGAVVLDWNGERINDLELADLQVHVPGLRGDAALSSNLVACGLYHPCCRGVVAVTDNDETNLKIAITGKLLNERLPVICRAHNAATRENMLSFGADHVVNPFDAFGERLALALRSPGLYLLHEWLTSVPGTPLPLPVDPPRGHWVIVGFGRLGQSVRRGLLAQGLTTVVVEHDAGRAHCDGPCIQGRGTEADVLREAGIEHAAGLVAGTDRDSHNLSCLMTARDLNPDLFVVARQNQRDNQALFRAASPDLLMRPGEMIAEAILAHLSTPLLARFLALARQRDKDWADALIARIGGVTDEVVPDVWMIRIEPEEAPGLVALLQERSVTLGELLDAGQRRHQGSECVALMWMRGGEEVLTPEAERTLAREDCLLLCSRPRVADRFRRLLRDTRALRYLVTGESRPEGLLWNWLARATAERERRHP</sequence>
<feature type="domain" description="RCK N-terminal" evidence="3">
    <location>
        <begin position="287"/>
        <end position="399"/>
    </location>
</feature>
<accession>A0A1I4RZI9</accession>